<feature type="compositionally biased region" description="Low complexity" evidence="2">
    <location>
        <begin position="27"/>
        <end position="38"/>
    </location>
</feature>
<reference evidence="5" key="2">
    <citation type="submission" date="2021-02" db="EMBL/GenBank/DDBJ databases">
        <authorList>
            <person name="Kimball J.A."/>
            <person name="Haas M.W."/>
            <person name="Macchietto M."/>
            <person name="Kono T."/>
            <person name="Duquette J."/>
            <person name="Shao M."/>
        </authorList>
    </citation>
    <scope>NUCLEOTIDE SEQUENCE</scope>
    <source>
        <tissue evidence="5">Fresh leaf tissue</tissue>
    </source>
</reference>
<evidence type="ECO:0000313" key="6">
    <source>
        <dbReference type="Proteomes" id="UP000729402"/>
    </source>
</evidence>
<keyword evidence="1" id="KW-0479">Metal-binding</keyword>
<dbReference type="AlphaFoldDB" id="A0A8J5VI42"/>
<comment type="caution">
    <text evidence="5">The sequence shown here is derived from an EMBL/GenBank/DDBJ whole genome shotgun (WGS) entry which is preliminary data.</text>
</comment>
<evidence type="ECO:0000256" key="1">
    <source>
        <dbReference type="PROSITE-ProRule" id="PRU00175"/>
    </source>
</evidence>
<dbReference type="PANTHER" id="PTHR22938">
    <property type="entry name" value="ZINC FINGER PROTEIN 598"/>
    <property type="match status" value="1"/>
</dbReference>
<evidence type="ECO:0000259" key="4">
    <source>
        <dbReference type="PROSITE" id="PS50089"/>
    </source>
</evidence>
<name>A0A8J5VI42_ZIZPA</name>
<keyword evidence="1" id="KW-0862">Zinc</keyword>
<dbReference type="GO" id="GO:0016567">
    <property type="term" value="P:protein ubiquitination"/>
    <property type="evidence" value="ECO:0007669"/>
    <property type="project" value="TreeGrafter"/>
</dbReference>
<dbReference type="InterPro" id="IPR001841">
    <property type="entry name" value="Znf_RING"/>
</dbReference>
<reference evidence="5" key="1">
    <citation type="journal article" date="2021" name="bioRxiv">
        <title>Whole Genome Assembly and Annotation of Northern Wild Rice, Zizania palustris L., Supports a Whole Genome Duplication in the Zizania Genus.</title>
        <authorList>
            <person name="Haas M."/>
            <person name="Kono T."/>
            <person name="Macchietto M."/>
            <person name="Millas R."/>
            <person name="McGilp L."/>
            <person name="Shao M."/>
            <person name="Duquette J."/>
            <person name="Hirsch C.N."/>
            <person name="Kimball J."/>
        </authorList>
    </citation>
    <scope>NUCLEOTIDE SEQUENCE</scope>
    <source>
        <tissue evidence="5">Fresh leaf tissue</tissue>
    </source>
</reference>
<dbReference type="InterPro" id="IPR044288">
    <property type="entry name" value="ZNF598/HEL2"/>
</dbReference>
<feature type="region of interest" description="Disordered" evidence="2">
    <location>
        <begin position="1"/>
        <end position="41"/>
    </location>
</feature>
<dbReference type="GO" id="GO:0061630">
    <property type="term" value="F:ubiquitin protein ligase activity"/>
    <property type="evidence" value="ECO:0007669"/>
    <property type="project" value="InterPro"/>
</dbReference>
<keyword evidence="3" id="KW-0812">Transmembrane</keyword>
<evidence type="ECO:0000256" key="3">
    <source>
        <dbReference type="SAM" id="Phobius"/>
    </source>
</evidence>
<dbReference type="GO" id="GO:0072344">
    <property type="term" value="P:rescue of stalled ribosome"/>
    <property type="evidence" value="ECO:0007669"/>
    <property type="project" value="InterPro"/>
</dbReference>
<proteinExistence type="predicted"/>
<keyword evidence="1" id="KW-0863">Zinc-finger</keyword>
<accession>A0A8J5VI42</accession>
<dbReference type="OrthoDB" id="663895at2759"/>
<sequence length="279" mass="29818">MAPVDAATSRNDDEDQGDAVGMAPVLDAADSSSASGANDGEHQHHHIVIDIDDDDDDDAEDSGSTTTGSDDAPCCVVCAEPLEHVAVGRCGHRTVCPLCAARIRYGPPQSRRCCICRTVCPTVVVTNTAAAAAIDAALFTSSSNLPDPVSGLDERLGEYWYCAVISAYFDDEQQYEAVAAFLKRPPPQQQQPPCPNVVAANLDEAPWQLPPGLSWRGHAAWFLVTVVFFALIGASLALVTMHGDRVARATKLAAVWALLAALAYILLLTLFHCFYRPQP</sequence>
<dbReference type="PROSITE" id="PS50089">
    <property type="entry name" value="ZF_RING_2"/>
    <property type="match status" value="1"/>
</dbReference>
<evidence type="ECO:0000256" key="2">
    <source>
        <dbReference type="SAM" id="MobiDB-lite"/>
    </source>
</evidence>
<keyword evidence="3" id="KW-0472">Membrane</keyword>
<feature type="transmembrane region" description="Helical" evidence="3">
    <location>
        <begin position="219"/>
        <end position="241"/>
    </location>
</feature>
<dbReference type="PANTHER" id="PTHR22938:SF15">
    <property type="entry name" value="OS01G0568000 PROTEIN"/>
    <property type="match status" value="1"/>
</dbReference>
<dbReference type="GO" id="GO:0008270">
    <property type="term" value="F:zinc ion binding"/>
    <property type="evidence" value="ECO:0007669"/>
    <property type="project" value="UniProtKB-KW"/>
</dbReference>
<dbReference type="GO" id="GO:0043022">
    <property type="term" value="F:ribosome binding"/>
    <property type="evidence" value="ECO:0007669"/>
    <property type="project" value="TreeGrafter"/>
</dbReference>
<keyword evidence="6" id="KW-1185">Reference proteome</keyword>
<dbReference type="Proteomes" id="UP000729402">
    <property type="component" value="Unassembled WGS sequence"/>
</dbReference>
<feature type="transmembrane region" description="Helical" evidence="3">
    <location>
        <begin position="253"/>
        <end position="275"/>
    </location>
</feature>
<feature type="domain" description="RING-type" evidence="4">
    <location>
        <begin position="75"/>
        <end position="117"/>
    </location>
</feature>
<organism evidence="5 6">
    <name type="scientific">Zizania palustris</name>
    <name type="common">Northern wild rice</name>
    <dbReference type="NCBI Taxonomy" id="103762"/>
    <lineage>
        <taxon>Eukaryota</taxon>
        <taxon>Viridiplantae</taxon>
        <taxon>Streptophyta</taxon>
        <taxon>Embryophyta</taxon>
        <taxon>Tracheophyta</taxon>
        <taxon>Spermatophyta</taxon>
        <taxon>Magnoliopsida</taxon>
        <taxon>Liliopsida</taxon>
        <taxon>Poales</taxon>
        <taxon>Poaceae</taxon>
        <taxon>BOP clade</taxon>
        <taxon>Oryzoideae</taxon>
        <taxon>Oryzeae</taxon>
        <taxon>Zizaniinae</taxon>
        <taxon>Zizania</taxon>
    </lineage>
</organism>
<feature type="region of interest" description="Disordered" evidence="2">
    <location>
        <begin position="50"/>
        <end position="69"/>
    </location>
</feature>
<feature type="compositionally biased region" description="Acidic residues" evidence="2">
    <location>
        <begin position="50"/>
        <end position="61"/>
    </location>
</feature>
<keyword evidence="3" id="KW-1133">Transmembrane helix</keyword>
<evidence type="ECO:0000313" key="5">
    <source>
        <dbReference type="EMBL" id="KAG8044974.1"/>
    </source>
</evidence>
<protein>
    <recommendedName>
        <fullName evidence="4">RING-type domain-containing protein</fullName>
    </recommendedName>
</protein>
<dbReference type="EMBL" id="JAAALK010000290">
    <property type="protein sequence ID" value="KAG8044974.1"/>
    <property type="molecule type" value="Genomic_DNA"/>
</dbReference>
<gene>
    <name evidence="5" type="ORF">GUJ93_ZPchr0008g13758</name>
</gene>